<dbReference type="AlphaFoldDB" id="A0AAE1TTU6"/>
<keyword evidence="2" id="KW-1185">Reference proteome</keyword>
<dbReference type="Proteomes" id="UP001292094">
    <property type="component" value="Unassembled WGS sequence"/>
</dbReference>
<sequence length="93" mass="10131">MKRCGDEEKEDVEVKRCGDEEKEDVEVKRGGDGRYRVEIQAKVGVIRVIGVGGVASMASVNPGSVQSQAIVMNTDSILNTSWFRDSFHNGSVS</sequence>
<dbReference type="EMBL" id="JAWZYT010004162">
    <property type="protein sequence ID" value="KAK4295024.1"/>
    <property type="molecule type" value="Genomic_DNA"/>
</dbReference>
<accession>A0AAE1TTU6</accession>
<evidence type="ECO:0000313" key="1">
    <source>
        <dbReference type="EMBL" id="KAK4295024.1"/>
    </source>
</evidence>
<protein>
    <submittedName>
        <fullName evidence="1">Uncharacterized protein</fullName>
    </submittedName>
</protein>
<reference evidence="1" key="1">
    <citation type="submission" date="2023-11" db="EMBL/GenBank/DDBJ databases">
        <title>Genome assemblies of two species of porcelain crab, Petrolisthes cinctipes and Petrolisthes manimaculis (Anomura: Porcellanidae).</title>
        <authorList>
            <person name="Angst P."/>
        </authorList>
    </citation>
    <scope>NUCLEOTIDE SEQUENCE</scope>
    <source>
        <strain evidence="1">PB745_02</strain>
        <tissue evidence="1">Gill</tissue>
    </source>
</reference>
<gene>
    <name evidence="1" type="ORF">Pmani_032382</name>
</gene>
<organism evidence="1 2">
    <name type="scientific">Petrolisthes manimaculis</name>
    <dbReference type="NCBI Taxonomy" id="1843537"/>
    <lineage>
        <taxon>Eukaryota</taxon>
        <taxon>Metazoa</taxon>
        <taxon>Ecdysozoa</taxon>
        <taxon>Arthropoda</taxon>
        <taxon>Crustacea</taxon>
        <taxon>Multicrustacea</taxon>
        <taxon>Malacostraca</taxon>
        <taxon>Eumalacostraca</taxon>
        <taxon>Eucarida</taxon>
        <taxon>Decapoda</taxon>
        <taxon>Pleocyemata</taxon>
        <taxon>Anomura</taxon>
        <taxon>Galatheoidea</taxon>
        <taxon>Porcellanidae</taxon>
        <taxon>Petrolisthes</taxon>
    </lineage>
</organism>
<proteinExistence type="predicted"/>
<comment type="caution">
    <text evidence="1">The sequence shown here is derived from an EMBL/GenBank/DDBJ whole genome shotgun (WGS) entry which is preliminary data.</text>
</comment>
<name>A0AAE1TTU6_9EUCA</name>
<evidence type="ECO:0000313" key="2">
    <source>
        <dbReference type="Proteomes" id="UP001292094"/>
    </source>
</evidence>